<dbReference type="Pfam" id="PF25043">
    <property type="entry name" value="DUF7788"/>
    <property type="match status" value="2"/>
</dbReference>
<gene>
    <name evidence="3" type="ORF">SAY87_025173</name>
</gene>
<dbReference type="Gene3D" id="3.40.50.410">
    <property type="entry name" value="von Willebrand factor, type A domain"/>
    <property type="match status" value="1"/>
</dbReference>
<dbReference type="InterPro" id="IPR036465">
    <property type="entry name" value="vWFA_dom_sf"/>
</dbReference>
<evidence type="ECO:0008006" key="5">
    <source>
        <dbReference type="Google" id="ProtNLM"/>
    </source>
</evidence>
<feature type="domain" description="DUF7788" evidence="2">
    <location>
        <begin position="284"/>
        <end position="337"/>
    </location>
</feature>
<keyword evidence="4" id="KW-1185">Reference proteome</keyword>
<comment type="caution">
    <text evidence="3">The sequence shown here is derived from an EMBL/GenBank/DDBJ whole genome shotgun (WGS) entry which is preliminary data.</text>
</comment>
<reference evidence="3 4" key="1">
    <citation type="journal article" date="2023" name="Hortic Res">
        <title>Pangenome of water caltrop reveals structural variations and asymmetric subgenome divergence after allopolyploidization.</title>
        <authorList>
            <person name="Zhang X."/>
            <person name="Chen Y."/>
            <person name="Wang L."/>
            <person name="Yuan Y."/>
            <person name="Fang M."/>
            <person name="Shi L."/>
            <person name="Lu R."/>
            <person name="Comes H.P."/>
            <person name="Ma Y."/>
            <person name="Chen Y."/>
            <person name="Huang G."/>
            <person name="Zhou Y."/>
            <person name="Zheng Z."/>
            <person name="Qiu Y."/>
        </authorList>
    </citation>
    <scope>NUCLEOTIDE SEQUENCE [LARGE SCALE GENOMIC DNA]</scope>
    <source>
        <tissue evidence="3">Roots</tissue>
    </source>
</reference>
<accession>A0AAN7GFH2</accession>
<dbReference type="InterPro" id="IPR058580">
    <property type="entry name" value="DUF2828"/>
</dbReference>
<organism evidence="3 4">
    <name type="scientific">Trapa incisa</name>
    <dbReference type="NCBI Taxonomy" id="236973"/>
    <lineage>
        <taxon>Eukaryota</taxon>
        <taxon>Viridiplantae</taxon>
        <taxon>Streptophyta</taxon>
        <taxon>Embryophyta</taxon>
        <taxon>Tracheophyta</taxon>
        <taxon>Spermatophyta</taxon>
        <taxon>Magnoliopsida</taxon>
        <taxon>eudicotyledons</taxon>
        <taxon>Gunneridae</taxon>
        <taxon>Pentapetalae</taxon>
        <taxon>rosids</taxon>
        <taxon>malvids</taxon>
        <taxon>Myrtales</taxon>
        <taxon>Lythraceae</taxon>
        <taxon>Trapa</taxon>
    </lineage>
</organism>
<proteinExistence type="predicted"/>
<name>A0AAN7GFH2_9MYRT</name>
<dbReference type="AlphaFoldDB" id="A0AAN7GFH2"/>
<sequence>MVDISEISAILSWMYILKAPSDLVSSATFLSIGNPCLDFFFHVVREIRPESLTERLAAAWAHDLLTTLKLICNLCVAVQEPSVQCGVHCRLRLLQGPAGVPLPPPRRPSYQAEALIPRGREVGEEDDRGGGSAAARDNIVTIQPCLHGRDRQWKRMVQDLQKTVQLENCIAVCDVSGSMRGTPMKVCVALGLLVSDLAGDPWKGKIITFSKKLKLHPIRGGSLTEKGRLVEAMDRGTNTDFQRVFNVILSVAKRMKLMARADKMRKRVFVFIDMEFDQASARPEVPQLVFWNLRDSRSTRACVSQEGVALVSRFPKNLLKVFHDNDGQIDQEEEMIAAISGMEYQKLVVVD</sequence>
<dbReference type="PANTHER" id="PTHR31373:SF27">
    <property type="entry name" value="TROVE DOMAIN-CONTAINING PROTEIN"/>
    <property type="match status" value="1"/>
</dbReference>
<protein>
    <recommendedName>
        <fullName evidence="5">VWFA domain-containing protein</fullName>
    </recommendedName>
</protein>
<dbReference type="PANTHER" id="PTHR31373">
    <property type="entry name" value="OS06G0652100 PROTEIN"/>
    <property type="match status" value="1"/>
</dbReference>
<evidence type="ECO:0000313" key="3">
    <source>
        <dbReference type="EMBL" id="KAK4741585.1"/>
    </source>
</evidence>
<evidence type="ECO:0000259" key="1">
    <source>
        <dbReference type="Pfam" id="PF11443"/>
    </source>
</evidence>
<dbReference type="InterPro" id="IPR011205">
    <property type="entry name" value="UCP015417_vWA"/>
</dbReference>
<dbReference type="PIRSF" id="PIRSF015417">
    <property type="entry name" value="T31B5_30_vWA"/>
    <property type="match status" value="1"/>
</dbReference>
<feature type="domain" description="DUF2828" evidence="1">
    <location>
        <begin position="26"/>
        <end position="74"/>
    </location>
</feature>
<evidence type="ECO:0000313" key="4">
    <source>
        <dbReference type="Proteomes" id="UP001345219"/>
    </source>
</evidence>
<dbReference type="InterPro" id="IPR056690">
    <property type="entry name" value="DUF7788"/>
</dbReference>
<evidence type="ECO:0000259" key="2">
    <source>
        <dbReference type="Pfam" id="PF25043"/>
    </source>
</evidence>
<dbReference type="Pfam" id="PF11443">
    <property type="entry name" value="DUF2828"/>
    <property type="match status" value="1"/>
</dbReference>
<dbReference type="EMBL" id="JAXIOK010000024">
    <property type="protein sequence ID" value="KAK4741585.1"/>
    <property type="molecule type" value="Genomic_DNA"/>
</dbReference>
<dbReference type="Proteomes" id="UP001345219">
    <property type="component" value="Chromosome 19"/>
</dbReference>
<feature type="domain" description="DUF7788" evidence="2">
    <location>
        <begin position="168"/>
        <end position="281"/>
    </location>
</feature>